<dbReference type="EMBL" id="RKLT01000040">
    <property type="protein sequence ID" value="MBX0298139.1"/>
    <property type="molecule type" value="Genomic_DNA"/>
</dbReference>
<sequence>MTQIVIRFAVAVAVATTLTSGMIGAVAGAEHQSEDTENIEVCHVPAGNPSNSQLITVSEQGWENGHANHGDDIRMDEHPSHHPDHQHSAETMCEHHGEHVA</sequence>
<protein>
    <recommendedName>
        <fullName evidence="4">Secreted protein</fullName>
    </recommendedName>
</protein>
<feature type="compositionally biased region" description="Basic and acidic residues" evidence="1">
    <location>
        <begin position="66"/>
        <end position="101"/>
    </location>
</feature>
<evidence type="ECO:0000256" key="1">
    <source>
        <dbReference type="SAM" id="MobiDB-lite"/>
    </source>
</evidence>
<keyword evidence="3" id="KW-1185">Reference proteome</keyword>
<reference evidence="2 3" key="1">
    <citation type="submission" date="2021-06" db="EMBL/GenBank/DDBJ databases">
        <title>Halomicroarcula sp. a new haloarchaeum isolated from saline soil.</title>
        <authorList>
            <person name="Duran-Viseras A."/>
            <person name="Sanchez-Porro C."/>
            <person name="Ventosa A."/>
        </authorList>
    </citation>
    <scope>NUCLEOTIDE SEQUENCE [LARGE SCALE GENOMIC DNA]</scope>
    <source>
        <strain evidence="2 3">F27</strain>
    </source>
</reference>
<proteinExistence type="predicted"/>
<dbReference type="AlphaFoldDB" id="A0AAW4PKB4"/>
<dbReference type="Proteomes" id="UP001430455">
    <property type="component" value="Unassembled WGS sequence"/>
</dbReference>
<feature type="region of interest" description="Disordered" evidence="1">
    <location>
        <begin position="61"/>
        <end position="101"/>
    </location>
</feature>
<evidence type="ECO:0008006" key="4">
    <source>
        <dbReference type="Google" id="ProtNLM"/>
    </source>
</evidence>
<accession>A0AAW4PKB4</accession>
<evidence type="ECO:0000313" key="3">
    <source>
        <dbReference type="Proteomes" id="UP001430455"/>
    </source>
</evidence>
<gene>
    <name evidence="2" type="ORF">EGH23_25090</name>
</gene>
<comment type="caution">
    <text evidence="2">The sequence shown here is derived from an EMBL/GenBank/DDBJ whole genome shotgun (WGS) entry which is preliminary data.</text>
</comment>
<evidence type="ECO:0000313" key="2">
    <source>
        <dbReference type="EMBL" id="MBX0298139.1"/>
    </source>
</evidence>
<name>A0AAW4PKB4_9EURY</name>
<dbReference type="RefSeq" id="WP_220582719.1">
    <property type="nucleotide sequence ID" value="NZ_RKLT01000040.1"/>
</dbReference>
<organism evidence="2 3">
    <name type="scientific">Haloarcula nitratireducens</name>
    <dbReference type="NCBI Taxonomy" id="2487749"/>
    <lineage>
        <taxon>Archaea</taxon>
        <taxon>Methanobacteriati</taxon>
        <taxon>Methanobacteriota</taxon>
        <taxon>Stenosarchaea group</taxon>
        <taxon>Halobacteria</taxon>
        <taxon>Halobacteriales</taxon>
        <taxon>Haloarculaceae</taxon>
        <taxon>Haloarcula</taxon>
    </lineage>
</organism>